<dbReference type="Proteomes" id="UP000201437">
    <property type="component" value="Segment"/>
</dbReference>
<feature type="transmembrane region" description="Helical" evidence="1">
    <location>
        <begin position="21"/>
        <end position="44"/>
    </location>
</feature>
<evidence type="ECO:0000313" key="2">
    <source>
        <dbReference type="EMBL" id="AKF14149.1"/>
    </source>
</evidence>
<accession>A0A0F6WDU2</accession>
<protein>
    <recommendedName>
        <fullName evidence="4">Phage protein</fullName>
    </recommendedName>
</protein>
<keyword evidence="3" id="KW-1185">Reference proteome</keyword>
<dbReference type="KEGG" id="vg:26641625"/>
<keyword evidence="1" id="KW-0472">Membrane</keyword>
<name>A0A0F6WDU2_9CAUD</name>
<evidence type="ECO:0000256" key="1">
    <source>
        <dbReference type="SAM" id="Phobius"/>
    </source>
</evidence>
<dbReference type="EMBL" id="KR054033">
    <property type="protein sequence ID" value="AKF14149.1"/>
    <property type="molecule type" value="Genomic_DNA"/>
</dbReference>
<keyword evidence="1" id="KW-1133">Transmembrane helix</keyword>
<keyword evidence="1" id="KW-0812">Transmembrane</keyword>
<sequence>MNRKTCRRRLVVDVIRANIHGGFFNLKFAVIDLAIIGVAILMAFGR</sequence>
<dbReference type="RefSeq" id="YP_009215207.1">
    <property type="nucleotide sequence ID" value="NC_028971.1"/>
</dbReference>
<organism evidence="2 3">
    <name type="scientific">Pseudomonas phage DL68</name>
    <dbReference type="NCBI Taxonomy" id="1640974"/>
    <lineage>
        <taxon>Viruses</taxon>
        <taxon>Duplodnaviria</taxon>
        <taxon>Heunggongvirae</taxon>
        <taxon>Uroviricota</taxon>
        <taxon>Caudoviricetes</taxon>
        <taxon>Lindbergviridae</taxon>
        <taxon>Pbunavirus</taxon>
        <taxon>Pbunavirus DL68</taxon>
        <taxon>Pseudomonas virus DL68</taxon>
    </lineage>
</organism>
<reference evidence="2 3" key="1">
    <citation type="journal article" date="2016" name="Microb. Biotechnol.">
        <title>A novel bacteriophage cocktail reduces and disperses Pseudomonas aeruginosa biofilms under static and flow conditions.</title>
        <authorList>
            <person name="Alves D.R."/>
            <person name="Perez-Esteban P."/>
            <person name="Kot W."/>
            <person name="Bean J.E."/>
            <person name="Arnot T."/>
            <person name="Hansen L.H."/>
            <person name="Enright M.C."/>
            <person name="Jenkins A.T."/>
        </authorList>
    </citation>
    <scope>NUCLEOTIDE SEQUENCE [LARGE SCALE GENOMIC DNA]</scope>
</reference>
<evidence type="ECO:0000313" key="3">
    <source>
        <dbReference type="Proteomes" id="UP000201437"/>
    </source>
</evidence>
<dbReference type="GeneID" id="26641625"/>
<evidence type="ECO:0008006" key="4">
    <source>
        <dbReference type="Google" id="ProtNLM"/>
    </source>
</evidence>
<proteinExistence type="predicted"/>